<evidence type="ECO:0000313" key="2">
    <source>
        <dbReference type="Proteomes" id="UP000231333"/>
    </source>
</evidence>
<gene>
    <name evidence="1" type="ORF">COV34_01200</name>
</gene>
<accession>A0A2H0QVA6</accession>
<sequence length="440" mass="51357">MNTNQHQKNYEVKLPRIMTIVLSIASYYRKTYFNTNDLAILGNKYKQDIIRTRKDKEHYAFANDTNFGGIRGNLATLLTWKGVIKKDNRLVNAYSVGRNEQIVNAVASGKIMLDLTNDKAHTQNENLLKLLKAEIYLRSVREGQAHIKTFIKNNNHIGFGRDLEFPKTSVVKTSKGVCFLRAIVNNFVDSKNEVLSYRIVDLWSSKKILKANIHVLFVVPRGSDYWCSIYALSLEELWINKPAIININLLNKKCFDDIGKEYELRKLDYAINNFTKRDANINLRIGYDPREFLIRYVIDETKNKRIRESEFSLFTKNFLNWNPRIKINNVEVCNIIESSSGGVDLTLQFVNGSEAKVELEHNWKNYIDHGHHTSNAWSKCWLYADEQWDFDNIKNIFQTHFKKHGDRVPTTFLTKIDGKQKIFRVDWHTLDVSEIDITNY</sequence>
<dbReference type="Proteomes" id="UP000231333">
    <property type="component" value="Unassembled WGS sequence"/>
</dbReference>
<name>A0A2H0QVA6_9BACT</name>
<organism evidence="1 2">
    <name type="scientific">Candidatus Zambryskibacteria bacterium CG10_big_fil_rev_8_21_14_0_10_42_12</name>
    <dbReference type="NCBI Taxonomy" id="1975115"/>
    <lineage>
        <taxon>Bacteria</taxon>
        <taxon>Candidatus Zambryskiibacteriota</taxon>
    </lineage>
</organism>
<protein>
    <submittedName>
        <fullName evidence="1">Uncharacterized protein</fullName>
    </submittedName>
</protein>
<reference evidence="1 2" key="1">
    <citation type="submission" date="2017-09" db="EMBL/GenBank/DDBJ databases">
        <title>Depth-based differentiation of microbial function through sediment-hosted aquifers and enrichment of novel symbionts in the deep terrestrial subsurface.</title>
        <authorList>
            <person name="Probst A.J."/>
            <person name="Ladd B."/>
            <person name="Jarett J.K."/>
            <person name="Geller-Mcgrath D.E."/>
            <person name="Sieber C.M."/>
            <person name="Emerson J.B."/>
            <person name="Anantharaman K."/>
            <person name="Thomas B.C."/>
            <person name="Malmstrom R."/>
            <person name="Stieglmeier M."/>
            <person name="Klingl A."/>
            <person name="Woyke T."/>
            <person name="Ryan C.M."/>
            <person name="Banfield J.F."/>
        </authorList>
    </citation>
    <scope>NUCLEOTIDE SEQUENCE [LARGE SCALE GENOMIC DNA]</scope>
    <source>
        <strain evidence="1">CG10_big_fil_rev_8_21_14_0_10_42_12</strain>
    </source>
</reference>
<dbReference type="AlphaFoldDB" id="A0A2H0QVA6"/>
<dbReference type="EMBL" id="PCXL01000011">
    <property type="protein sequence ID" value="PIR38213.1"/>
    <property type="molecule type" value="Genomic_DNA"/>
</dbReference>
<proteinExistence type="predicted"/>
<comment type="caution">
    <text evidence="1">The sequence shown here is derived from an EMBL/GenBank/DDBJ whole genome shotgun (WGS) entry which is preliminary data.</text>
</comment>
<evidence type="ECO:0000313" key="1">
    <source>
        <dbReference type="EMBL" id="PIR38213.1"/>
    </source>
</evidence>